<dbReference type="Proteomes" id="UP001328107">
    <property type="component" value="Unassembled WGS sequence"/>
</dbReference>
<name>A0AAN5DA36_9BILA</name>
<feature type="transmembrane region" description="Helical" evidence="1">
    <location>
        <begin position="12"/>
        <end position="34"/>
    </location>
</feature>
<feature type="transmembrane region" description="Helical" evidence="1">
    <location>
        <begin position="41"/>
        <end position="61"/>
    </location>
</feature>
<reference evidence="3" key="1">
    <citation type="submission" date="2022-10" db="EMBL/GenBank/DDBJ databases">
        <title>Genome assembly of Pristionchus species.</title>
        <authorList>
            <person name="Yoshida K."/>
            <person name="Sommer R.J."/>
        </authorList>
    </citation>
    <scope>NUCLEOTIDE SEQUENCE [LARGE SCALE GENOMIC DNA]</scope>
    <source>
        <strain evidence="3">RS5460</strain>
    </source>
</reference>
<feature type="transmembrane region" description="Helical" evidence="1">
    <location>
        <begin position="67"/>
        <end position="91"/>
    </location>
</feature>
<sequence length="156" mass="17195">RVIKSSPPLLSVLIYASFYISFLLTLFALIGFSVGAQTLSLLLMAGLQTAMAVPGYLYIMWNEPKYLFVFALVQMAAFATEFLWTIVLFAGSGFDGKSALLLLLTMLQLSNVIVAFFFRDIRVDFCCCGKNRRASGEAASLESGLTPPPANWAMRR</sequence>
<evidence type="ECO:0000313" key="3">
    <source>
        <dbReference type="Proteomes" id="UP001328107"/>
    </source>
</evidence>
<gene>
    <name evidence="2" type="ORF">PMAYCL1PPCAC_28585</name>
</gene>
<feature type="non-terminal residue" evidence="2">
    <location>
        <position position="1"/>
    </location>
</feature>
<dbReference type="AlphaFoldDB" id="A0AAN5DA36"/>
<accession>A0AAN5DA36</accession>
<comment type="caution">
    <text evidence="2">The sequence shown here is derived from an EMBL/GenBank/DDBJ whole genome shotgun (WGS) entry which is preliminary data.</text>
</comment>
<keyword evidence="3" id="KW-1185">Reference proteome</keyword>
<feature type="transmembrane region" description="Helical" evidence="1">
    <location>
        <begin position="98"/>
        <end position="118"/>
    </location>
</feature>
<keyword evidence="1" id="KW-0812">Transmembrane</keyword>
<keyword evidence="1" id="KW-1133">Transmembrane helix</keyword>
<evidence type="ECO:0000313" key="2">
    <source>
        <dbReference type="EMBL" id="GMR58390.1"/>
    </source>
</evidence>
<evidence type="ECO:0000256" key="1">
    <source>
        <dbReference type="SAM" id="Phobius"/>
    </source>
</evidence>
<organism evidence="2 3">
    <name type="scientific">Pristionchus mayeri</name>
    <dbReference type="NCBI Taxonomy" id="1317129"/>
    <lineage>
        <taxon>Eukaryota</taxon>
        <taxon>Metazoa</taxon>
        <taxon>Ecdysozoa</taxon>
        <taxon>Nematoda</taxon>
        <taxon>Chromadorea</taxon>
        <taxon>Rhabditida</taxon>
        <taxon>Rhabditina</taxon>
        <taxon>Diplogasteromorpha</taxon>
        <taxon>Diplogasteroidea</taxon>
        <taxon>Neodiplogasteridae</taxon>
        <taxon>Pristionchus</taxon>
    </lineage>
</organism>
<proteinExistence type="predicted"/>
<keyword evidence="1" id="KW-0472">Membrane</keyword>
<protein>
    <submittedName>
        <fullName evidence="2">Uncharacterized protein</fullName>
    </submittedName>
</protein>
<dbReference type="EMBL" id="BTRK01000006">
    <property type="protein sequence ID" value="GMR58390.1"/>
    <property type="molecule type" value="Genomic_DNA"/>
</dbReference>